<dbReference type="Proteomes" id="UP000017836">
    <property type="component" value="Unassembled WGS sequence"/>
</dbReference>
<dbReference type="Gramene" id="ERN10735">
    <property type="protein sequence ID" value="ERN10735"/>
    <property type="gene ID" value="AMTR_s00027p00139980"/>
</dbReference>
<name>W1PTX9_AMBTC</name>
<keyword evidence="3" id="KW-1185">Reference proteome</keyword>
<dbReference type="EMBL" id="KI392798">
    <property type="protein sequence ID" value="ERN10735.1"/>
    <property type="molecule type" value="Genomic_DNA"/>
</dbReference>
<feature type="region of interest" description="Disordered" evidence="1">
    <location>
        <begin position="204"/>
        <end position="227"/>
    </location>
</feature>
<gene>
    <name evidence="2" type="ORF">AMTR_s00027p00139980</name>
</gene>
<dbReference type="AlphaFoldDB" id="W1PTX9"/>
<sequence>MTLSPLGKCCEAWTNLDMRMAWETFLDLLRLSKFVVPHYGRMGRVTEDYRHSTNCAYWHLDHPRQDINSFKQEGAISSSEERPAQRLIAPGGSGLRSDPIDKPKKDSCEQKRFAHRGCISNISPVKRARVGVHIASTPPAVMPISALVAELGTIAARSRGSIFSSSSSGCESEGPPSKDEYEATPLISNSVVSSARLAVPTLTVSEDGGRTGSRIVSPRGECGRPFV</sequence>
<feature type="region of interest" description="Disordered" evidence="1">
    <location>
        <begin position="77"/>
        <end position="106"/>
    </location>
</feature>
<evidence type="ECO:0000256" key="1">
    <source>
        <dbReference type="SAM" id="MobiDB-lite"/>
    </source>
</evidence>
<organism evidence="2 3">
    <name type="scientific">Amborella trichopoda</name>
    <dbReference type="NCBI Taxonomy" id="13333"/>
    <lineage>
        <taxon>Eukaryota</taxon>
        <taxon>Viridiplantae</taxon>
        <taxon>Streptophyta</taxon>
        <taxon>Embryophyta</taxon>
        <taxon>Tracheophyta</taxon>
        <taxon>Spermatophyta</taxon>
        <taxon>Magnoliopsida</taxon>
        <taxon>Amborellales</taxon>
        <taxon>Amborellaceae</taxon>
        <taxon>Amborella</taxon>
    </lineage>
</organism>
<feature type="region of interest" description="Disordered" evidence="1">
    <location>
        <begin position="161"/>
        <end position="182"/>
    </location>
</feature>
<proteinExistence type="predicted"/>
<accession>W1PTX9</accession>
<evidence type="ECO:0000313" key="3">
    <source>
        <dbReference type="Proteomes" id="UP000017836"/>
    </source>
</evidence>
<feature type="compositionally biased region" description="Low complexity" evidence="1">
    <location>
        <begin position="161"/>
        <end position="175"/>
    </location>
</feature>
<dbReference type="HOGENOM" id="CLU_1117022_0_0_1"/>
<evidence type="ECO:0000313" key="2">
    <source>
        <dbReference type="EMBL" id="ERN10735.1"/>
    </source>
</evidence>
<reference evidence="3" key="1">
    <citation type="journal article" date="2013" name="Science">
        <title>The Amborella genome and the evolution of flowering plants.</title>
        <authorList>
            <consortium name="Amborella Genome Project"/>
        </authorList>
    </citation>
    <scope>NUCLEOTIDE SEQUENCE [LARGE SCALE GENOMIC DNA]</scope>
</reference>
<protein>
    <submittedName>
        <fullName evidence="2">Uncharacterized protein</fullName>
    </submittedName>
</protein>